<keyword evidence="3" id="KW-0677">Repeat</keyword>
<dbReference type="InParanoid" id="A0A2T3A225"/>
<dbReference type="PANTHER" id="PTHR11709">
    <property type="entry name" value="MULTI-COPPER OXIDASE"/>
    <property type="match status" value="1"/>
</dbReference>
<dbReference type="CDD" id="cd13880">
    <property type="entry name" value="CuRO_2_MaLCC_like"/>
    <property type="match status" value="1"/>
</dbReference>
<feature type="domain" description="Plastocyanin-like" evidence="9">
    <location>
        <begin position="419"/>
        <end position="551"/>
    </location>
</feature>
<comment type="similarity">
    <text evidence="1">Belongs to the multicopper oxidase family.</text>
</comment>
<evidence type="ECO:0000256" key="1">
    <source>
        <dbReference type="ARBA" id="ARBA00010609"/>
    </source>
</evidence>
<dbReference type="Gene3D" id="2.60.40.420">
    <property type="entry name" value="Cupredoxins - blue copper proteins"/>
    <property type="match status" value="3"/>
</dbReference>
<keyword evidence="4" id="KW-0560">Oxidoreductase</keyword>
<dbReference type="InterPro" id="IPR001117">
    <property type="entry name" value="Cu-oxidase_2nd"/>
</dbReference>
<dbReference type="AlphaFoldDB" id="A0A2T3A225"/>
<dbReference type="GO" id="GO:0016491">
    <property type="term" value="F:oxidoreductase activity"/>
    <property type="evidence" value="ECO:0007669"/>
    <property type="project" value="UniProtKB-KW"/>
</dbReference>
<proteinExistence type="inferred from homology"/>
<feature type="chain" id="PRO_5015754354" evidence="7">
    <location>
        <begin position="17"/>
        <end position="591"/>
    </location>
</feature>
<keyword evidence="7" id="KW-0732">Signal</keyword>
<dbReference type="Proteomes" id="UP000241462">
    <property type="component" value="Unassembled WGS sequence"/>
</dbReference>
<evidence type="ECO:0000259" key="9">
    <source>
        <dbReference type="Pfam" id="PF07731"/>
    </source>
</evidence>
<evidence type="ECO:0000256" key="7">
    <source>
        <dbReference type="SAM" id="SignalP"/>
    </source>
</evidence>
<dbReference type="InterPro" id="IPR011706">
    <property type="entry name" value="Cu-oxidase_C"/>
</dbReference>
<feature type="domain" description="Plastocyanin-like" evidence="10">
    <location>
        <begin position="76"/>
        <end position="190"/>
    </location>
</feature>
<dbReference type="PROSITE" id="PS00080">
    <property type="entry name" value="MULTICOPPER_OXIDASE2"/>
    <property type="match status" value="1"/>
</dbReference>
<evidence type="ECO:0000259" key="10">
    <source>
        <dbReference type="Pfam" id="PF07732"/>
    </source>
</evidence>
<keyword evidence="5" id="KW-0186">Copper</keyword>
<dbReference type="FunFam" id="2.60.40.420:FF:000038">
    <property type="entry name" value="Extracellular dihydrogeodin oxidase/laccase"/>
    <property type="match status" value="1"/>
</dbReference>
<feature type="domain" description="Plastocyanin-like" evidence="8">
    <location>
        <begin position="202"/>
        <end position="353"/>
    </location>
</feature>
<evidence type="ECO:0000256" key="2">
    <source>
        <dbReference type="ARBA" id="ARBA00022723"/>
    </source>
</evidence>
<dbReference type="CDD" id="cd13901">
    <property type="entry name" value="CuRO_3_MaLCC_like"/>
    <property type="match status" value="1"/>
</dbReference>
<accession>A0A2T3A225</accession>
<dbReference type="Pfam" id="PF07732">
    <property type="entry name" value="Cu-oxidase_3"/>
    <property type="match status" value="1"/>
</dbReference>
<protein>
    <submittedName>
        <fullName evidence="11">Laccase</fullName>
    </submittedName>
</protein>
<evidence type="ECO:0000313" key="12">
    <source>
        <dbReference type="Proteomes" id="UP000241462"/>
    </source>
</evidence>
<evidence type="ECO:0000313" key="11">
    <source>
        <dbReference type="EMBL" id="PSR81428.1"/>
    </source>
</evidence>
<evidence type="ECO:0000256" key="4">
    <source>
        <dbReference type="ARBA" id="ARBA00023002"/>
    </source>
</evidence>
<dbReference type="EMBL" id="KZ678503">
    <property type="protein sequence ID" value="PSR81428.1"/>
    <property type="molecule type" value="Genomic_DNA"/>
</dbReference>
<feature type="signal peptide" evidence="7">
    <location>
        <begin position="1"/>
        <end position="16"/>
    </location>
</feature>
<dbReference type="InterPro" id="IPR045087">
    <property type="entry name" value="Cu-oxidase_fam"/>
</dbReference>
<evidence type="ECO:0000256" key="5">
    <source>
        <dbReference type="ARBA" id="ARBA00023008"/>
    </source>
</evidence>
<gene>
    <name evidence="11" type="ORF">BD289DRAFT_489451</name>
</gene>
<evidence type="ECO:0000259" key="8">
    <source>
        <dbReference type="Pfam" id="PF00394"/>
    </source>
</evidence>
<dbReference type="Pfam" id="PF07731">
    <property type="entry name" value="Cu-oxidase_2"/>
    <property type="match status" value="1"/>
</dbReference>
<dbReference type="GO" id="GO:0005507">
    <property type="term" value="F:copper ion binding"/>
    <property type="evidence" value="ECO:0007669"/>
    <property type="project" value="InterPro"/>
</dbReference>
<dbReference type="SUPFAM" id="SSF49503">
    <property type="entry name" value="Cupredoxins"/>
    <property type="match status" value="3"/>
</dbReference>
<keyword evidence="2" id="KW-0479">Metal-binding</keyword>
<dbReference type="Pfam" id="PF00394">
    <property type="entry name" value="Cu-oxidase"/>
    <property type="match status" value="1"/>
</dbReference>
<organism evidence="11 12">
    <name type="scientific">Coniella lustricola</name>
    <dbReference type="NCBI Taxonomy" id="2025994"/>
    <lineage>
        <taxon>Eukaryota</taxon>
        <taxon>Fungi</taxon>
        <taxon>Dikarya</taxon>
        <taxon>Ascomycota</taxon>
        <taxon>Pezizomycotina</taxon>
        <taxon>Sordariomycetes</taxon>
        <taxon>Sordariomycetidae</taxon>
        <taxon>Diaporthales</taxon>
        <taxon>Schizoparmaceae</taxon>
        <taxon>Coniella</taxon>
    </lineage>
</organism>
<evidence type="ECO:0000256" key="6">
    <source>
        <dbReference type="ARBA" id="ARBA00023180"/>
    </source>
</evidence>
<dbReference type="OrthoDB" id="2121828at2759"/>
<sequence length="591" mass="64373">MTMFLQLLTLVTGSLALTIPSAGHAHHLQKSSDLKPRASCDNTATSRDCWGDYSIDTNYYDVVPSTGVNREYWLTVDEVACAPDGYNTTCLAFNGTVPGPTLFADWGDTMTVHVTNNVVNNGTTVHWHGVRQLNNFANDGVPGVTQCPISPETTQTYEFQVTQYGSTWYHSHFTLQYGQGLYGGLIFNGPATADYDEDLGMMFLGDWHHTDVFTLWETARLGAPPTLQSGLINGTNIYNCTANADMTCKDTIGQKYETVFEAGKKYRIRLVNVAIDGHFQFSIDGHSFTVIATDLVPIVPYTTDSVLVSIGQRVDVIVEANATAGDYWLRGGWVTACSQISNTADITGIVRYDAGSTADPVSTSSVTASTSCSDEPYASIVPYLALDVGDISFETDQALAVDRGTLVTWTLNNSSLYLDWGNPTIEQIADNTTVYPTAYNVVSVDGPALNATNSSEWAMLVIEDDTGFGITHPIHLHGHDFWVVSQSTAAYEHGVTELTLTNPPRRDVASLPGNGHLAIAFKLDNPGAWIVHCHIAWHASQGLAMEFVESQSQISSVSYSTEQATQINDQCSQWDSYITTNEYDGQDDSGI</sequence>
<evidence type="ECO:0000256" key="3">
    <source>
        <dbReference type="ARBA" id="ARBA00022737"/>
    </source>
</evidence>
<dbReference type="PROSITE" id="PS00079">
    <property type="entry name" value="MULTICOPPER_OXIDASE1"/>
    <property type="match status" value="1"/>
</dbReference>
<dbReference type="STRING" id="2025994.A0A2T3A225"/>
<dbReference type="PANTHER" id="PTHR11709:SF71">
    <property type="entry name" value="OXIDOREDUCTASE TPCJ"/>
    <property type="match status" value="1"/>
</dbReference>
<keyword evidence="12" id="KW-1185">Reference proteome</keyword>
<reference evidence="11 12" key="1">
    <citation type="journal article" date="2018" name="Mycol. Prog.">
        <title>Coniella lustricola, a new species from submerged detritus.</title>
        <authorList>
            <person name="Raudabaugh D.B."/>
            <person name="Iturriaga T."/>
            <person name="Carver A."/>
            <person name="Mondo S."/>
            <person name="Pangilinan J."/>
            <person name="Lipzen A."/>
            <person name="He G."/>
            <person name="Amirebrahimi M."/>
            <person name="Grigoriev I.V."/>
            <person name="Miller A.N."/>
        </authorList>
    </citation>
    <scope>NUCLEOTIDE SEQUENCE [LARGE SCALE GENOMIC DNA]</scope>
    <source>
        <strain evidence="11 12">B22-T-1</strain>
    </source>
</reference>
<dbReference type="InterPro" id="IPR011707">
    <property type="entry name" value="Cu-oxidase-like_N"/>
</dbReference>
<dbReference type="FunFam" id="2.60.40.420:FF:000021">
    <property type="entry name" value="Extracellular dihydrogeodin oxidase/laccase"/>
    <property type="match status" value="1"/>
</dbReference>
<dbReference type="InterPro" id="IPR033138">
    <property type="entry name" value="Cu_oxidase_CS"/>
</dbReference>
<name>A0A2T3A225_9PEZI</name>
<dbReference type="InterPro" id="IPR008972">
    <property type="entry name" value="Cupredoxin"/>
</dbReference>
<dbReference type="InterPro" id="IPR002355">
    <property type="entry name" value="Cu_oxidase_Cu_BS"/>
</dbReference>
<keyword evidence="6" id="KW-0325">Glycoprotein</keyword>